<name>A0A512IRD6_9HYPH</name>
<proteinExistence type="predicted"/>
<dbReference type="AlphaFoldDB" id="A0A512IRD6"/>
<keyword evidence="2" id="KW-0812">Transmembrane</keyword>
<comment type="caution">
    <text evidence="3">The sequence shown here is derived from an EMBL/GenBank/DDBJ whole genome shotgun (WGS) entry which is preliminary data.</text>
</comment>
<dbReference type="Proteomes" id="UP000321258">
    <property type="component" value="Unassembled WGS sequence"/>
</dbReference>
<evidence type="ECO:0000313" key="4">
    <source>
        <dbReference type="Proteomes" id="UP000321258"/>
    </source>
</evidence>
<keyword evidence="2" id="KW-1133">Transmembrane helix</keyword>
<evidence type="ECO:0000313" key="3">
    <source>
        <dbReference type="EMBL" id="GEP00272.1"/>
    </source>
</evidence>
<organism evidence="3 4">
    <name type="scientific">Methylobacterium haplocladii</name>
    <dbReference type="NCBI Taxonomy" id="1176176"/>
    <lineage>
        <taxon>Bacteria</taxon>
        <taxon>Pseudomonadati</taxon>
        <taxon>Pseudomonadota</taxon>
        <taxon>Alphaproteobacteria</taxon>
        <taxon>Hyphomicrobiales</taxon>
        <taxon>Methylobacteriaceae</taxon>
        <taxon>Methylobacterium</taxon>
    </lineage>
</organism>
<evidence type="ECO:0000256" key="2">
    <source>
        <dbReference type="SAM" id="Phobius"/>
    </source>
</evidence>
<keyword evidence="2" id="KW-0472">Membrane</keyword>
<sequence length="73" mass="8082">MSENAQRGHQGYDPFGEPLPTAAMPSVRDRRANRIALSVFWTLALLFVAGRIYTTDWPAARAFVAEMIAGSTR</sequence>
<dbReference type="RefSeq" id="WP_147079393.1">
    <property type="nucleotide sequence ID" value="NZ_BJZT01000028.1"/>
</dbReference>
<dbReference type="EMBL" id="BJZT01000028">
    <property type="protein sequence ID" value="GEP00272.1"/>
    <property type="molecule type" value="Genomic_DNA"/>
</dbReference>
<reference evidence="3 4" key="1">
    <citation type="submission" date="2019-07" db="EMBL/GenBank/DDBJ databases">
        <title>Whole genome shotgun sequence of Methylobacterium haplocladii NBRC 107714.</title>
        <authorList>
            <person name="Hosoyama A."/>
            <person name="Uohara A."/>
            <person name="Ohji S."/>
            <person name="Ichikawa N."/>
        </authorList>
    </citation>
    <scope>NUCLEOTIDE SEQUENCE [LARGE SCALE GENOMIC DNA]</scope>
    <source>
        <strain evidence="3 4">NBRC 107714</strain>
    </source>
</reference>
<keyword evidence="4" id="KW-1185">Reference proteome</keyword>
<dbReference type="OrthoDB" id="8003858at2"/>
<gene>
    <name evidence="3" type="ORF">MHA02_26590</name>
</gene>
<accession>A0A512IRD6</accession>
<feature type="transmembrane region" description="Helical" evidence="2">
    <location>
        <begin position="35"/>
        <end position="53"/>
    </location>
</feature>
<protein>
    <submittedName>
        <fullName evidence="3">Uncharacterized protein</fullName>
    </submittedName>
</protein>
<evidence type="ECO:0000256" key="1">
    <source>
        <dbReference type="SAM" id="MobiDB-lite"/>
    </source>
</evidence>
<feature type="region of interest" description="Disordered" evidence="1">
    <location>
        <begin position="1"/>
        <end position="20"/>
    </location>
</feature>